<feature type="domain" description="RSE1/DDB1/CPSF1 first beta-propeller" evidence="1">
    <location>
        <begin position="258"/>
        <end position="447"/>
    </location>
</feature>
<dbReference type="InterPro" id="IPR018846">
    <property type="entry name" value="Beta-prop_RSE1/DDB1/CPSF1_1st"/>
</dbReference>
<gene>
    <name evidence="2" type="primary">MPUL0C05950</name>
    <name evidence="2" type="ORF">METSCH_C05950</name>
</gene>
<accession>A0A4P6XNW3</accession>
<keyword evidence="3" id="KW-1185">Reference proteome</keyword>
<evidence type="ECO:0000259" key="1">
    <source>
        <dbReference type="Pfam" id="PF10433"/>
    </source>
</evidence>
<evidence type="ECO:0000313" key="3">
    <source>
        <dbReference type="Proteomes" id="UP000292447"/>
    </source>
</evidence>
<sequence>MEHALRISYVNLGPLPDTINGGKIAKIMDASDLGGQLETPSTIPPNLNGLFFSEPEVPAANAYVKKTLLQSPIIHQIVPQFMVNTSKPRQGLSSTYVSEEKAQTWVPPPQDSYFGDDMSEDEALMDLGNHTSLELSQDLLDIAIKEDKYAEIELVVKHTLLLVDGVEYPLTSGVTAAAVVPRTNSLGTGEDLLLVALSSGFQLLIRVWRVPRTFSDALFASQAEAEPDTDAFYVYKPFVVQWWKLGGDDHHEGACLALSVHPAGLAVVSAAPDKVFRIYTCENTESGLQLLLHFNVPVKGIILHLCFAHPFTQPGAETQIVFMALVFTDHNRLEISLYSWYASEPILGNMEKVTLPLKNTFQFPVMVVPLAKNSSFLFVCADEFVIVTVNNIWSADYLFSKFAYDGSFPTSYHVSQIQSQSELDSATDEVFLASDSGVIFSIIVSDNKSLTCRPILRVGDPISTFTLTHSSSGEGFILAYASDTAGAKVLYIPALMAPETVTKWDKLPYTSATLLNDYKNWSPVVDVSVFDALQNRACAAESAQELWALSGVGKRTKLTQLRSGYAVKRESRVFDEFRKADSVSFLAHEDKHYILCSMPFETRLLQYVPEIDENELDEDSDEIIDPLKEIEDSGLVSDAPTLCCNFLPDSNTLFQFSRNSVTATDLEQSKTSVLTDSEILFAEIVGEIAVLAVLKNGHVTLEVIKLAKISDFANVDDLISSNLHFRILASIQTDDDISMMKSFHVKDTIMIVCGTFLGFLELLKVDPLSGDHLRVFRISLNDDVPASCMGQIPHDCVFLENTLKLFLGTKTGEYAQIDLDQSFSPKISLFLSLGITPVSLALSKRDPHFLFVCVKNLWLFNFHASPNPMRVSCDEKLDKMVLLLVELPTQEPQHLRFAFLREDGLAIGSIFCHERPIVRQLGIGEPAKRLLYLDTANVFVLMCKSKGQLTRLKFADKKSFRMLPTMEIDSKSGKPRANWIFEASETATCAMVWHINRHERVSKKVIVGTQLDDNTGNLKILDISKVAVEGSRTPAIRVVELRSIARDQPVTSIQQIGSTIFFSSGASVYKTSYSLENKKFRPVSQYASLSSTVTSLGVAGDDTLLVNTKFDSVLALKYTENEDDTDENTDTCSKEPAVRFKDPIPRCLVNVTSVGDKLAGGDKLFSTLRVFDPKLTHPDHCHSVTMSMIPRVYTTSFNAFWAKNRAEEQLSCVAVNGQVITLCPVYDKGEEISTLNANLARNHHLTESTALSTVMDKLDRPFLEKVTGKGFQSVHKPFFDYQANREKFLDCDVEELSRASQSSILL</sequence>
<organism evidence="2 3">
    <name type="scientific">Metschnikowia aff. pulcherrima</name>
    <dbReference type="NCBI Taxonomy" id="2163413"/>
    <lineage>
        <taxon>Eukaryota</taxon>
        <taxon>Fungi</taxon>
        <taxon>Dikarya</taxon>
        <taxon>Ascomycota</taxon>
        <taxon>Saccharomycotina</taxon>
        <taxon>Pichiomycetes</taxon>
        <taxon>Metschnikowiaceae</taxon>
        <taxon>Metschnikowia</taxon>
    </lineage>
</organism>
<dbReference type="EMBL" id="CP034458">
    <property type="protein sequence ID" value="QBM88619.1"/>
    <property type="molecule type" value="Genomic_DNA"/>
</dbReference>
<name>A0A4P6XNW3_9ASCO</name>
<dbReference type="Proteomes" id="UP000292447">
    <property type="component" value="Chromosome III"/>
</dbReference>
<protein>
    <submittedName>
        <fullName evidence="2">Mono-functional DNA-alkylating methyl methanesulfonate N-term</fullName>
    </submittedName>
</protein>
<reference evidence="3" key="1">
    <citation type="submission" date="2019-03" db="EMBL/GenBank/DDBJ databases">
        <title>Snf2 controls pulcherriminic acid biosynthesis and connects pigmentation and antifungal activity of the yeast Metschnikowia pulcherrima.</title>
        <authorList>
            <person name="Gore-Lloyd D."/>
            <person name="Sumann I."/>
            <person name="Brachmann A.O."/>
            <person name="Schneeberger K."/>
            <person name="Ortiz-Merino R.A."/>
            <person name="Moreno-Beltran M."/>
            <person name="Schlaefli M."/>
            <person name="Kirner P."/>
            <person name="Santos Kron A."/>
            <person name="Wolfe K.H."/>
            <person name="Piel J."/>
            <person name="Ahrens C.H."/>
            <person name="Henk D."/>
            <person name="Freimoser F.M."/>
        </authorList>
    </citation>
    <scope>NUCLEOTIDE SEQUENCE [LARGE SCALE GENOMIC DNA]</scope>
    <source>
        <strain evidence="3">APC 1.2</strain>
    </source>
</reference>
<dbReference type="Gene3D" id="2.130.10.10">
    <property type="entry name" value="YVTN repeat-like/Quinoprotein amine dehydrogenase"/>
    <property type="match status" value="1"/>
</dbReference>
<dbReference type="InterPro" id="IPR015943">
    <property type="entry name" value="WD40/YVTN_repeat-like_dom_sf"/>
</dbReference>
<dbReference type="Pfam" id="PF10433">
    <property type="entry name" value="Beta-prop_RSE1_1st"/>
    <property type="match status" value="1"/>
</dbReference>
<dbReference type="STRING" id="2163413.A0A4P6XNW3"/>
<evidence type="ECO:0000313" key="2">
    <source>
        <dbReference type="EMBL" id="QBM88619.1"/>
    </source>
</evidence>
<proteinExistence type="predicted"/>